<organism evidence="1 2">
    <name type="scientific">Agrobacterium fabrum</name>
    <dbReference type="NCBI Taxonomy" id="1176649"/>
    <lineage>
        <taxon>Bacteria</taxon>
        <taxon>Pseudomonadati</taxon>
        <taxon>Pseudomonadota</taxon>
        <taxon>Alphaproteobacteria</taxon>
        <taxon>Hyphomicrobiales</taxon>
        <taxon>Rhizobiaceae</taxon>
        <taxon>Rhizobium/Agrobacterium group</taxon>
        <taxon>Agrobacterium</taxon>
        <taxon>Agrobacterium tumefaciens complex</taxon>
    </lineage>
</organism>
<gene>
    <name evidence="1" type="ORF">SAMN05428983_0272</name>
</gene>
<protein>
    <submittedName>
        <fullName evidence="1">Uncharacterized protein</fullName>
    </submittedName>
</protein>
<dbReference type="AlphaFoldDB" id="A0A7Z7BFM9"/>
<dbReference type="Gene3D" id="3.10.450.530">
    <property type="entry name" value="Ribonuclease toxin, BrnT, of type II toxin-antitoxin system"/>
    <property type="match status" value="1"/>
</dbReference>
<evidence type="ECO:0000313" key="1">
    <source>
        <dbReference type="EMBL" id="SDJ12574.1"/>
    </source>
</evidence>
<dbReference type="InterPro" id="IPR007460">
    <property type="entry name" value="BrnT_toxin"/>
</dbReference>
<reference evidence="1 2" key="1">
    <citation type="submission" date="2016-10" db="EMBL/GenBank/DDBJ databases">
        <authorList>
            <person name="Varghese N."/>
            <person name="Submissions S."/>
        </authorList>
    </citation>
    <scope>NUCLEOTIDE SEQUENCE [LARGE SCALE GENOMIC DNA]</scope>
    <source>
        <strain evidence="1 2">PDC82</strain>
    </source>
</reference>
<dbReference type="Proteomes" id="UP000198917">
    <property type="component" value="Unassembled WGS sequence"/>
</dbReference>
<dbReference type="InterPro" id="IPR038573">
    <property type="entry name" value="BrnT_sf"/>
</dbReference>
<accession>A0A7Z7BFM9</accession>
<dbReference type="RefSeq" id="WP_080807612.1">
    <property type="nucleotide sequence ID" value="NZ_CAKKLR010000004.1"/>
</dbReference>
<comment type="caution">
    <text evidence="1">The sequence shown here is derived from an EMBL/GenBank/DDBJ whole genome shotgun (WGS) entry which is preliminary data.</text>
</comment>
<name>A0A7Z7BFM9_9HYPH</name>
<dbReference type="EMBL" id="FNEW01000001">
    <property type="protein sequence ID" value="SDJ12574.1"/>
    <property type="molecule type" value="Genomic_DNA"/>
</dbReference>
<proteinExistence type="predicted"/>
<sequence>MDFEFDPAKSESNKDKHGIDFVEARGLWLDEKRLVVPLETTLEERYIMIAQLRGKCWSAVYTYRHDRVRIISVRRSRDKEKQRYEDDQR</sequence>
<dbReference type="Pfam" id="PF04365">
    <property type="entry name" value="BrnT_toxin"/>
    <property type="match status" value="1"/>
</dbReference>
<evidence type="ECO:0000313" key="2">
    <source>
        <dbReference type="Proteomes" id="UP000198917"/>
    </source>
</evidence>